<evidence type="ECO:0000313" key="6">
    <source>
        <dbReference type="Proteomes" id="UP001229773"/>
    </source>
</evidence>
<reference evidence="5 6" key="1">
    <citation type="submission" date="2023-08" db="EMBL/GenBank/DDBJ databases">
        <title>Complete genome sequences of 12 bacterial strains from the honey bee gut, resolved with long-read nanopore sequencing.</title>
        <authorList>
            <person name="Kwong W.K."/>
            <person name="Acheampong S."/>
            <person name="Polat M.F."/>
        </authorList>
    </citation>
    <scope>NUCLEOTIDE SEQUENCE [LARGE SCALE GENOMIC DNA]</scope>
    <source>
        <strain evidence="6">wkB9</strain>
    </source>
</reference>
<dbReference type="CDD" id="cd16961">
    <property type="entry name" value="RMtype1_S_TRD-CR_like"/>
    <property type="match status" value="1"/>
</dbReference>
<dbReference type="Gene3D" id="3.90.220.20">
    <property type="entry name" value="DNA methylase specificity domains"/>
    <property type="match status" value="2"/>
</dbReference>
<dbReference type="PANTHER" id="PTHR30408:SF12">
    <property type="entry name" value="TYPE I RESTRICTION ENZYME MJAVIII SPECIFICITY SUBUNIT"/>
    <property type="match status" value="1"/>
</dbReference>
<dbReference type="InterPro" id="IPR044946">
    <property type="entry name" value="Restrct_endonuc_typeI_TRD_sf"/>
</dbReference>
<organism evidence="5 6">
    <name type="scientific">Snodgrassella alvi</name>
    <dbReference type="NCBI Taxonomy" id="1196083"/>
    <lineage>
        <taxon>Bacteria</taxon>
        <taxon>Pseudomonadati</taxon>
        <taxon>Pseudomonadota</taxon>
        <taxon>Betaproteobacteria</taxon>
        <taxon>Neisseriales</taxon>
        <taxon>Neisseriaceae</taxon>
        <taxon>Snodgrassella</taxon>
    </lineage>
</organism>
<dbReference type="GO" id="GO:0009307">
    <property type="term" value="P:DNA restriction-modification system"/>
    <property type="evidence" value="ECO:0007669"/>
    <property type="project" value="UniProtKB-KW"/>
</dbReference>
<dbReference type="Pfam" id="PF01420">
    <property type="entry name" value="Methylase_S"/>
    <property type="match status" value="2"/>
</dbReference>
<dbReference type="Proteomes" id="UP001229773">
    <property type="component" value="Chromosome"/>
</dbReference>
<dbReference type="InterPro" id="IPR000055">
    <property type="entry name" value="Restrct_endonuc_typeI_TRD"/>
</dbReference>
<keyword evidence="2" id="KW-0680">Restriction system</keyword>
<dbReference type="PANTHER" id="PTHR30408">
    <property type="entry name" value="TYPE-1 RESTRICTION ENZYME ECOKI SPECIFICITY PROTEIN"/>
    <property type="match status" value="1"/>
</dbReference>
<feature type="domain" description="Type I restriction modification DNA specificity" evidence="4">
    <location>
        <begin position="210"/>
        <end position="395"/>
    </location>
</feature>
<keyword evidence="5" id="KW-0255">Endonuclease</keyword>
<keyword evidence="5" id="KW-0378">Hydrolase</keyword>
<dbReference type="RefSeq" id="WP_025330788.1">
    <property type="nucleotide sequence ID" value="NZ_CP132375.1"/>
</dbReference>
<dbReference type="EC" id="3.1.21.-" evidence="5"/>
<evidence type="ECO:0000259" key="4">
    <source>
        <dbReference type="Pfam" id="PF01420"/>
    </source>
</evidence>
<evidence type="ECO:0000256" key="3">
    <source>
        <dbReference type="ARBA" id="ARBA00023125"/>
    </source>
</evidence>
<dbReference type="GO" id="GO:0003677">
    <property type="term" value="F:DNA binding"/>
    <property type="evidence" value="ECO:0007669"/>
    <property type="project" value="UniProtKB-KW"/>
</dbReference>
<dbReference type="GO" id="GO:0016787">
    <property type="term" value="F:hydrolase activity"/>
    <property type="evidence" value="ECO:0007669"/>
    <property type="project" value="UniProtKB-KW"/>
</dbReference>
<evidence type="ECO:0000256" key="1">
    <source>
        <dbReference type="ARBA" id="ARBA00010923"/>
    </source>
</evidence>
<accession>A0ABD7YZJ3</accession>
<evidence type="ECO:0000313" key="5">
    <source>
        <dbReference type="EMBL" id="WLS97710.1"/>
    </source>
</evidence>
<comment type="similarity">
    <text evidence="1">Belongs to the type-I restriction system S methylase family.</text>
</comment>
<dbReference type="GO" id="GO:0004519">
    <property type="term" value="F:endonuclease activity"/>
    <property type="evidence" value="ECO:0007669"/>
    <property type="project" value="UniProtKB-KW"/>
</dbReference>
<dbReference type="AlphaFoldDB" id="A0ABD7YZJ3"/>
<keyword evidence="3" id="KW-0238">DNA-binding</keyword>
<feature type="domain" description="Type I restriction modification DNA specificity" evidence="4">
    <location>
        <begin position="7"/>
        <end position="163"/>
    </location>
</feature>
<evidence type="ECO:0000256" key="2">
    <source>
        <dbReference type="ARBA" id="ARBA00022747"/>
    </source>
</evidence>
<dbReference type="GeneID" id="32537408"/>
<name>A0ABD7YZJ3_9NEIS</name>
<sequence length="406" mass="46178">MTKQQLPEGWQMVKFGDIAKHISKRVEPSETDLKIYVGLEHLDPDSLKIKRHGVPSDVEGQKLLVKKGQIIFGKRRAYQRKVAVADWDCICSAHAMVLEANPENVIPEFLPFFMQSDVFMNRAISISEGSLSPTIKWKVLANQEFLIPPRDTQSKSIELLKCIAKQEKDNASIIKAQDLLIRVVCDNYFYKGHHLQKDEKFMQKLNGALPDGWRYGRFKELFTKVIDNRGKTPPNQNESNENSIPLLEINSIIDKSMFPNLDKVSKWVSQDTYETWFRAGHPSSGDLLISTVGSVGAVALTSESSNICIAQNLVALRFKQEHVPEYWYRYCASKYFQHLVKAVVMLAVQPSIKVPHMLDFWIPVPPKGVQIELSDTLRALSEWSKTLGDKNNSLKALRKGLINNKN</sequence>
<keyword evidence="5" id="KW-0540">Nuclease</keyword>
<dbReference type="InterPro" id="IPR052021">
    <property type="entry name" value="Type-I_RS_S_subunit"/>
</dbReference>
<gene>
    <name evidence="5" type="ORF">RAM05_07535</name>
</gene>
<protein>
    <submittedName>
        <fullName evidence="5">Restriction endonuclease subunit S</fullName>
        <ecNumber evidence="5">3.1.21.-</ecNumber>
    </submittedName>
</protein>
<dbReference type="EMBL" id="CP132375">
    <property type="protein sequence ID" value="WLS97710.1"/>
    <property type="molecule type" value="Genomic_DNA"/>
</dbReference>
<dbReference type="SUPFAM" id="SSF116734">
    <property type="entry name" value="DNA methylase specificity domain"/>
    <property type="match status" value="2"/>
</dbReference>
<proteinExistence type="inferred from homology"/>